<sequence>MTLVFDGVTPEQTLFLLKLENARDLHQALRALDFREAGTVGCCTVAMYLSATIGLSAHWFQCR</sequence>
<dbReference type="Proteomes" id="UP000887581">
    <property type="component" value="Unplaced"/>
</dbReference>
<dbReference type="AlphaFoldDB" id="A0A915PXE9"/>
<name>A0A915PXE9_9BILA</name>
<keyword evidence="1" id="KW-1185">Reference proteome</keyword>
<dbReference type="WBParaSite" id="sdigi.contig33.g2376.t1">
    <property type="protein sequence ID" value="sdigi.contig33.g2376.t1"/>
    <property type="gene ID" value="sdigi.contig33.g2376"/>
</dbReference>
<evidence type="ECO:0000313" key="1">
    <source>
        <dbReference type="Proteomes" id="UP000887581"/>
    </source>
</evidence>
<reference evidence="2" key="1">
    <citation type="submission" date="2022-11" db="UniProtKB">
        <authorList>
            <consortium name="WormBaseParasite"/>
        </authorList>
    </citation>
    <scope>IDENTIFICATION</scope>
</reference>
<proteinExistence type="predicted"/>
<organism evidence="1 2">
    <name type="scientific">Setaria digitata</name>
    <dbReference type="NCBI Taxonomy" id="48799"/>
    <lineage>
        <taxon>Eukaryota</taxon>
        <taxon>Metazoa</taxon>
        <taxon>Ecdysozoa</taxon>
        <taxon>Nematoda</taxon>
        <taxon>Chromadorea</taxon>
        <taxon>Rhabditida</taxon>
        <taxon>Spirurina</taxon>
        <taxon>Spiruromorpha</taxon>
        <taxon>Filarioidea</taxon>
        <taxon>Setariidae</taxon>
        <taxon>Setaria</taxon>
    </lineage>
</organism>
<evidence type="ECO:0000313" key="2">
    <source>
        <dbReference type="WBParaSite" id="sdigi.contig33.g2376.t1"/>
    </source>
</evidence>
<accession>A0A915PXE9</accession>
<protein>
    <submittedName>
        <fullName evidence="2">Uncharacterized protein</fullName>
    </submittedName>
</protein>